<proteinExistence type="predicted"/>
<sequence length="530" mass="59629">MENEEKEDLLLEVTESEDDQFEKEDCDCYIEEKILDFIENEKQNHKSTKKTLLFVTACLFMFLSSSVFFITFPIYIQYANRSGISTYSKLATLSTINAGLFSVVHLIVLLSKCLARKASRHRFCLPNIFKIGASFSAGSIIIFWLIDGNYVSCHLQDPLKGCAVVFSLLFYFVLSKRRMSVERIFCTVTVIVGVFVTIDFGICDKFRCNGSTIALPDSTSRLHFLYVVLYIIAHGIWVLHYSYIEIGLTGFQCSNSNLSLSGLSNVSKNTICDYKKPQCQSLSVICHDGTEKNNIVSSAGIQNVMKSFLPTKTCASNRILKCRRANSDNSLNNSVPYTNQLSVPTYKEFPITSTPVHEQRAFDSWTSANCFDITLWQHVICCLVILSFCWLPTVSFLHNGKSILLTEVIRDVCQSFSCHCGISITKECNYLFIVTLTMILSYLIFILSSLGLLKCSKSAVTVVSISMLSLPMSSLWWSLYRLNRNSFDDVLEFNPEITGEAVCAMLGFPIIGIGTLLLLKSHIREFKLAA</sequence>
<feature type="transmembrane region" description="Helical" evidence="1">
    <location>
        <begin position="375"/>
        <end position="397"/>
    </location>
</feature>
<comment type="caution">
    <text evidence="2">The sequence shown here is derived from an EMBL/GenBank/DDBJ whole genome shotgun (WGS) entry which is preliminary data.</text>
</comment>
<organism evidence="2">
    <name type="scientific">Menopon gallinae</name>
    <name type="common">poultry shaft louse</name>
    <dbReference type="NCBI Taxonomy" id="328185"/>
    <lineage>
        <taxon>Eukaryota</taxon>
        <taxon>Metazoa</taxon>
        <taxon>Ecdysozoa</taxon>
        <taxon>Arthropoda</taxon>
        <taxon>Hexapoda</taxon>
        <taxon>Insecta</taxon>
        <taxon>Pterygota</taxon>
        <taxon>Neoptera</taxon>
        <taxon>Paraneoptera</taxon>
        <taxon>Psocodea</taxon>
        <taxon>Troctomorpha</taxon>
        <taxon>Phthiraptera</taxon>
        <taxon>Amblycera</taxon>
        <taxon>Menoponidae</taxon>
        <taxon>Menopon</taxon>
    </lineage>
</organism>
<keyword evidence="1" id="KW-1133">Transmembrane helix</keyword>
<feature type="transmembrane region" description="Helical" evidence="1">
    <location>
        <begin position="181"/>
        <end position="202"/>
    </location>
</feature>
<accession>A0AAW2I744</accession>
<feature type="transmembrane region" description="Helical" evidence="1">
    <location>
        <begin position="222"/>
        <end position="244"/>
    </location>
</feature>
<evidence type="ECO:0000256" key="1">
    <source>
        <dbReference type="SAM" id="Phobius"/>
    </source>
</evidence>
<feature type="transmembrane region" description="Helical" evidence="1">
    <location>
        <begin position="459"/>
        <end position="477"/>
    </location>
</feature>
<feature type="transmembrane region" description="Helical" evidence="1">
    <location>
        <begin position="127"/>
        <end position="146"/>
    </location>
</feature>
<name>A0AAW2I744_9NEOP</name>
<keyword evidence="1" id="KW-0812">Transmembrane</keyword>
<protein>
    <submittedName>
        <fullName evidence="2">Uncharacterized protein</fullName>
    </submittedName>
</protein>
<dbReference type="EMBL" id="JARGDH010000002">
    <property type="protein sequence ID" value="KAL0277598.1"/>
    <property type="molecule type" value="Genomic_DNA"/>
</dbReference>
<feature type="transmembrane region" description="Helical" evidence="1">
    <location>
        <begin position="96"/>
        <end position="115"/>
    </location>
</feature>
<feature type="transmembrane region" description="Helical" evidence="1">
    <location>
        <begin position="430"/>
        <end position="452"/>
    </location>
</feature>
<dbReference type="AlphaFoldDB" id="A0AAW2I744"/>
<evidence type="ECO:0000313" key="2">
    <source>
        <dbReference type="EMBL" id="KAL0277598.1"/>
    </source>
</evidence>
<keyword evidence="1" id="KW-0472">Membrane</keyword>
<gene>
    <name evidence="2" type="ORF">PYX00_004831</name>
</gene>
<feature type="transmembrane region" description="Helical" evidence="1">
    <location>
        <begin position="52"/>
        <end position="76"/>
    </location>
</feature>
<reference evidence="2" key="1">
    <citation type="journal article" date="2024" name="Gigascience">
        <title>Chromosome-level genome of the poultry shaft louse Menopon gallinae provides insight into the host-switching and adaptive evolution of parasitic lice.</title>
        <authorList>
            <person name="Xu Y."/>
            <person name="Ma L."/>
            <person name="Liu S."/>
            <person name="Liang Y."/>
            <person name="Liu Q."/>
            <person name="He Z."/>
            <person name="Tian L."/>
            <person name="Duan Y."/>
            <person name="Cai W."/>
            <person name="Li H."/>
            <person name="Song F."/>
        </authorList>
    </citation>
    <scope>NUCLEOTIDE SEQUENCE</scope>
    <source>
        <strain evidence="2">Cailab_2023a</strain>
    </source>
</reference>
<feature type="transmembrane region" description="Helical" evidence="1">
    <location>
        <begin position="497"/>
        <end position="519"/>
    </location>
</feature>
<feature type="transmembrane region" description="Helical" evidence="1">
    <location>
        <begin position="158"/>
        <end position="174"/>
    </location>
</feature>